<comment type="catalytic activity">
    <reaction evidence="11">
        <text>(6R)-5,10-methenyltetrahydrofolate + H2O = (6R)-10-formyltetrahydrofolate + H(+)</text>
        <dbReference type="Rhea" id="RHEA:23700"/>
        <dbReference type="ChEBI" id="CHEBI:15377"/>
        <dbReference type="ChEBI" id="CHEBI:15378"/>
        <dbReference type="ChEBI" id="CHEBI:57455"/>
        <dbReference type="ChEBI" id="CHEBI:195366"/>
        <dbReference type="EC" id="3.5.4.9"/>
    </reaction>
</comment>
<dbReference type="PANTHER" id="PTHR48099">
    <property type="entry name" value="C-1-TETRAHYDROFOLATE SYNTHASE, CYTOPLASMIC-RELATED"/>
    <property type="match status" value="1"/>
</dbReference>
<evidence type="ECO:0000256" key="9">
    <source>
        <dbReference type="ARBA" id="ARBA00023167"/>
    </source>
</evidence>
<feature type="binding site" evidence="11">
    <location>
        <position position="230"/>
    </location>
    <ligand>
        <name>NADP(+)</name>
        <dbReference type="ChEBI" id="CHEBI:58349"/>
    </ligand>
</feature>
<dbReference type="GO" id="GO:0004477">
    <property type="term" value="F:methenyltetrahydrofolate cyclohydrolase activity"/>
    <property type="evidence" value="ECO:0007669"/>
    <property type="project" value="UniProtKB-UniRule"/>
</dbReference>
<evidence type="ECO:0000256" key="3">
    <source>
        <dbReference type="ARBA" id="ARBA00022605"/>
    </source>
</evidence>
<dbReference type="Pfam" id="PF00763">
    <property type="entry name" value="THF_DHG_CYH"/>
    <property type="match status" value="1"/>
</dbReference>
<keyword evidence="2 11" id="KW-0554">One-carbon metabolism</keyword>
<dbReference type="Proteomes" id="UP000295063">
    <property type="component" value="Unassembled WGS sequence"/>
</dbReference>
<keyword evidence="5 11" id="KW-0378">Hydrolase</keyword>
<dbReference type="InterPro" id="IPR020630">
    <property type="entry name" value="THF_DH/CycHdrlase_cat_dom"/>
</dbReference>
<evidence type="ECO:0000256" key="4">
    <source>
        <dbReference type="ARBA" id="ARBA00022755"/>
    </source>
</evidence>
<dbReference type="CDD" id="cd01080">
    <property type="entry name" value="NAD_bind_m-THF_DH_Cyclohyd"/>
    <property type="match status" value="1"/>
</dbReference>
<gene>
    <name evidence="11" type="primary">folD</name>
    <name evidence="14" type="ORF">EV210_11258</name>
</gene>
<comment type="pathway">
    <text evidence="1 11">One-carbon metabolism; tetrahydrofolate interconversion.</text>
</comment>
<dbReference type="FunFam" id="3.40.50.720:FF:000094">
    <property type="entry name" value="Bifunctional protein FolD"/>
    <property type="match status" value="1"/>
</dbReference>
<feature type="domain" description="Tetrahydrofolate dehydrogenase/cyclohydrolase NAD(P)-binding" evidence="13">
    <location>
        <begin position="138"/>
        <end position="275"/>
    </location>
</feature>
<protein>
    <recommendedName>
        <fullName evidence="11">Bifunctional protein FolD</fullName>
    </recommendedName>
    <domain>
        <recommendedName>
            <fullName evidence="11">Methylenetetrahydrofolate dehydrogenase</fullName>
            <ecNumber evidence="11">1.5.1.5</ecNumber>
        </recommendedName>
    </domain>
    <domain>
        <recommendedName>
            <fullName evidence="11">Methenyltetrahydrofolate cyclohydrolase</fullName>
            <ecNumber evidence="11">3.5.4.9</ecNumber>
        </recommendedName>
    </domain>
</protein>
<name>A0A4R1PU19_9FIRM</name>
<comment type="subunit">
    <text evidence="11">Homodimer.</text>
</comment>
<keyword evidence="15" id="KW-1185">Reference proteome</keyword>
<dbReference type="GO" id="GO:0004488">
    <property type="term" value="F:methylenetetrahydrofolate dehydrogenase (NADP+) activity"/>
    <property type="evidence" value="ECO:0007669"/>
    <property type="project" value="UniProtKB-UniRule"/>
</dbReference>
<comment type="similarity">
    <text evidence="11">Belongs to the tetrahydrofolate dehydrogenase/cyclohydrolase family.</text>
</comment>
<dbReference type="EC" id="1.5.1.5" evidence="11"/>
<dbReference type="UniPathway" id="UPA00193"/>
<dbReference type="Gene3D" id="3.40.50.720">
    <property type="entry name" value="NAD(P)-binding Rossmann-like Domain"/>
    <property type="match status" value="1"/>
</dbReference>
<dbReference type="SUPFAM" id="SSF53223">
    <property type="entry name" value="Aminoacid dehydrogenase-like, N-terminal domain"/>
    <property type="match status" value="1"/>
</dbReference>
<dbReference type="RefSeq" id="WP_132082502.1">
    <property type="nucleotide sequence ID" value="NZ_DAIMLW010000090.1"/>
</dbReference>
<dbReference type="GO" id="GO:0006164">
    <property type="term" value="P:purine nucleotide biosynthetic process"/>
    <property type="evidence" value="ECO:0007669"/>
    <property type="project" value="UniProtKB-KW"/>
</dbReference>
<dbReference type="PRINTS" id="PR00085">
    <property type="entry name" value="THFDHDRGNASE"/>
</dbReference>
<evidence type="ECO:0000256" key="5">
    <source>
        <dbReference type="ARBA" id="ARBA00022801"/>
    </source>
</evidence>
<comment type="catalytic activity">
    <reaction evidence="11">
        <text>(6R)-5,10-methylene-5,6,7,8-tetrahydrofolate + NADP(+) = (6R)-5,10-methenyltetrahydrofolate + NADPH</text>
        <dbReference type="Rhea" id="RHEA:22812"/>
        <dbReference type="ChEBI" id="CHEBI:15636"/>
        <dbReference type="ChEBI" id="CHEBI:57455"/>
        <dbReference type="ChEBI" id="CHEBI:57783"/>
        <dbReference type="ChEBI" id="CHEBI:58349"/>
        <dbReference type="EC" id="1.5.1.5"/>
    </reaction>
</comment>
<dbReference type="OrthoDB" id="9803580at2"/>
<evidence type="ECO:0000259" key="12">
    <source>
        <dbReference type="Pfam" id="PF00763"/>
    </source>
</evidence>
<dbReference type="AlphaFoldDB" id="A0A4R1PU19"/>
<keyword evidence="10 11" id="KW-0511">Multifunctional enzyme</keyword>
<keyword evidence="7 11" id="KW-0560">Oxidoreductase</keyword>
<evidence type="ECO:0000256" key="8">
    <source>
        <dbReference type="ARBA" id="ARBA00023102"/>
    </source>
</evidence>
<dbReference type="HAMAP" id="MF_01576">
    <property type="entry name" value="THF_DHG_CYH"/>
    <property type="match status" value="1"/>
</dbReference>
<evidence type="ECO:0000256" key="7">
    <source>
        <dbReference type="ARBA" id="ARBA00023002"/>
    </source>
</evidence>
<evidence type="ECO:0000256" key="11">
    <source>
        <dbReference type="HAMAP-Rule" id="MF_01576"/>
    </source>
</evidence>
<dbReference type="Gene3D" id="3.40.50.10860">
    <property type="entry name" value="Leucine Dehydrogenase, chain A, domain 1"/>
    <property type="match status" value="1"/>
</dbReference>
<keyword evidence="6 11" id="KW-0521">NADP</keyword>
<dbReference type="SUPFAM" id="SSF51735">
    <property type="entry name" value="NAD(P)-binding Rossmann-fold domains"/>
    <property type="match status" value="1"/>
</dbReference>
<dbReference type="GO" id="GO:0009086">
    <property type="term" value="P:methionine biosynthetic process"/>
    <property type="evidence" value="ECO:0007669"/>
    <property type="project" value="UniProtKB-KW"/>
</dbReference>
<comment type="caution">
    <text evidence="14">The sequence shown here is derived from an EMBL/GenBank/DDBJ whole genome shotgun (WGS) entry which is preliminary data.</text>
</comment>
<comment type="function">
    <text evidence="11">Catalyzes the oxidation of 5,10-methylenetetrahydrofolate to 5,10-methenyltetrahydrofolate and then the hydrolysis of 5,10-methenyltetrahydrofolate to 10-formyltetrahydrofolate.</text>
</comment>
<evidence type="ECO:0000313" key="15">
    <source>
        <dbReference type="Proteomes" id="UP000295063"/>
    </source>
</evidence>
<keyword evidence="3 11" id="KW-0028">Amino-acid biosynthesis</keyword>
<evidence type="ECO:0000256" key="6">
    <source>
        <dbReference type="ARBA" id="ARBA00022857"/>
    </source>
</evidence>
<dbReference type="InterPro" id="IPR036291">
    <property type="entry name" value="NAD(P)-bd_dom_sf"/>
</dbReference>
<sequence>MAVLLDGKRVAAERKANIQARVASLTEQNRIPGLAIVIVGADAASRIYTDRMAKLAGDMGFAVFIKALPAQVSQADLLQVITELNADPAVQGILPMMPLPAHLDADLLAAHIQPDKDIDGLNPLTIGLVAAGKSLAAPCTPRAVMAILDHYHIELSGRKAVIIGRSNVVGKPLIQLLLARNATVMVCHSKTQDLAAVVSQGDIVIAAVGKANLVQMEMIKPGAVVIDVGINEVDGKMVGDVDFTNVAPIAGFITPVPGGVGSVTTTMVLEAVLQGFQ</sequence>
<evidence type="ECO:0000256" key="1">
    <source>
        <dbReference type="ARBA" id="ARBA00004777"/>
    </source>
</evidence>
<feature type="binding site" evidence="11">
    <location>
        <begin position="164"/>
        <end position="166"/>
    </location>
    <ligand>
        <name>NADP(+)</name>
        <dbReference type="ChEBI" id="CHEBI:58349"/>
    </ligand>
</feature>
<comment type="caution">
    <text evidence="11">Lacks conserved residue(s) required for the propagation of feature annotation.</text>
</comment>
<evidence type="ECO:0000313" key="14">
    <source>
        <dbReference type="EMBL" id="TCL35400.1"/>
    </source>
</evidence>
<dbReference type="PANTHER" id="PTHR48099:SF5">
    <property type="entry name" value="C-1-TETRAHYDROFOLATE SYNTHASE, CYTOPLASMIC"/>
    <property type="match status" value="1"/>
</dbReference>
<accession>A0A4R1PU19</accession>
<keyword evidence="8 11" id="KW-0368">Histidine biosynthesis</keyword>
<proteinExistence type="inferred from homology"/>
<dbReference type="InterPro" id="IPR046346">
    <property type="entry name" value="Aminoacid_DH-like_N_sf"/>
</dbReference>
<dbReference type="EC" id="3.5.4.9" evidence="11"/>
<evidence type="ECO:0000259" key="13">
    <source>
        <dbReference type="Pfam" id="PF02882"/>
    </source>
</evidence>
<dbReference type="GO" id="GO:0000105">
    <property type="term" value="P:L-histidine biosynthetic process"/>
    <property type="evidence" value="ECO:0007669"/>
    <property type="project" value="UniProtKB-KW"/>
</dbReference>
<organism evidence="14 15">
    <name type="scientific">Anaerospora hongkongensis</name>
    <dbReference type="NCBI Taxonomy" id="244830"/>
    <lineage>
        <taxon>Bacteria</taxon>
        <taxon>Bacillati</taxon>
        <taxon>Bacillota</taxon>
        <taxon>Negativicutes</taxon>
        <taxon>Selenomonadales</taxon>
        <taxon>Sporomusaceae</taxon>
        <taxon>Anaerospora</taxon>
    </lineage>
</organism>
<dbReference type="EMBL" id="SLUI01000012">
    <property type="protein sequence ID" value="TCL35400.1"/>
    <property type="molecule type" value="Genomic_DNA"/>
</dbReference>
<keyword evidence="4 11" id="KW-0658">Purine biosynthesis</keyword>
<feature type="domain" description="Tetrahydrofolate dehydrogenase/cyclohydrolase catalytic" evidence="12">
    <location>
        <begin position="5"/>
        <end position="119"/>
    </location>
</feature>
<dbReference type="GO" id="GO:0005829">
    <property type="term" value="C:cytosol"/>
    <property type="evidence" value="ECO:0007669"/>
    <property type="project" value="TreeGrafter"/>
</dbReference>
<dbReference type="Pfam" id="PF02882">
    <property type="entry name" value="THF_DHG_CYH_C"/>
    <property type="match status" value="1"/>
</dbReference>
<keyword evidence="9 11" id="KW-0486">Methionine biosynthesis</keyword>
<dbReference type="InterPro" id="IPR000672">
    <property type="entry name" value="THF_DH/CycHdrlase"/>
</dbReference>
<reference evidence="14 15" key="1">
    <citation type="submission" date="2019-03" db="EMBL/GenBank/DDBJ databases">
        <title>Genomic Encyclopedia of Type Strains, Phase IV (KMG-IV): sequencing the most valuable type-strain genomes for metagenomic binning, comparative biology and taxonomic classification.</title>
        <authorList>
            <person name="Goeker M."/>
        </authorList>
    </citation>
    <scope>NUCLEOTIDE SEQUENCE [LARGE SCALE GENOMIC DNA]</scope>
    <source>
        <strain evidence="14 15">DSM 15969</strain>
    </source>
</reference>
<dbReference type="InterPro" id="IPR020631">
    <property type="entry name" value="THF_DH/CycHdrlase_NAD-bd_dom"/>
</dbReference>
<evidence type="ECO:0000256" key="10">
    <source>
        <dbReference type="ARBA" id="ARBA00023268"/>
    </source>
</evidence>
<evidence type="ECO:0000256" key="2">
    <source>
        <dbReference type="ARBA" id="ARBA00022563"/>
    </source>
</evidence>
<dbReference type="GO" id="GO:0035999">
    <property type="term" value="P:tetrahydrofolate interconversion"/>
    <property type="evidence" value="ECO:0007669"/>
    <property type="project" value="UniProtKB-UniRule"/>
</dbReference>